<dbReference type="EMBL" id="VLKU01000002">
    <property type="protein sequence ID" value="TWI36966.1"/>
    <property type="molecule type" value="Genomic_DNA"/>
</dbReference>
<dbReference type="Proteomes" id="UP000316225">
    <property type="component" value="Unassembled WGS sequence"/>
</dbReference>
<evidence type="ECO:0000313" key="3">
    <source>
        <dbReference type="EMBL" id="TWI36966.1"/>
    </source>
</evidence>
<feature type="signal peptide" evidence="1">
    <location>
        <begin position="1"/>
        <end position="18"/>
    </location>
</feature>
<keyword evidence="4" id="KW-1185">Reference proteome</keyword>
<sequence length="190" mass="20038">MKALVAPLSLMAAFAATAAVAEPVVYDFDPSHSQIVFEYEHLGFSTSTGVINGVTGKVTLDAENPANSSVEASFDLANMVTVAPDLDKHLRTADFFGENTTGTFKSTSVALDDDDEAKVTGDLTINGVTKPVTLDVDLKKKAQHPMSGKEAVGFDAETEIKRSEFNLGAMVPAISDEVEIKIAVEASAAQ</sequence>
<proteinExistence type="predicted"/>
<gene>
    <name evidence="3" type="ORF">IQ24_00755</name>
</gene>
<keyword evidence="1" id="KW-0732">Signal</keyword>
<dbReference type="AlphaFoldDB" id="A0A562NZ22"/>
<comment type="caution">
    <text evidence="3">The sequence shown here is derived from an EMBL/GenBank/DDBJ whole genome shotgun (WGS) entry which is preliminary data.</text>
</comment>
<dbReference type="RefSeq" id="WP_145396391.1">
    <property type="nucleotide sequence ID" value="NZ_VLKU01000002.1"/>
</dbReference>
<feature type="chain" id="PRO_5022139106" evidence="1">
    <location>
        <begin position="19"/>
        <end position="190"/>
    </location>
</feature>
<feature type="domain" description="Lipid/polyisoprenoid-binding YceI-like" evidence="2">
    <location>
        <begin position="25"/>
        <end position="187"/>
    </location>
</feature>
<evidence type="ECO:0000256" key="1">
    <source>
        <dbReference type="SAM" id="SignalP"/>
    </source>
</evidence>
<protein>
    <submittedName>
        <fullName evidence="3">Polyisoprenoid-binding protein YceI</fullName>
    </submittedName>
</protein>
<evidence type="ECO:0000313" key="4">
    <source>
        <dbReference type="Proteomes" id="UP000316225"/>
    </source>
</evidence>
<accession>A0A562NZ22</accession>
<dbReference type="PANTHER" id="PTHR34406">
    <property type="entry name" value="PROTEIN YCEI"/>
    <property type="match status" value="1"/>
</dbReference>
<reference evidence="3 4" key="1">
    <citation type="journal article" date="2015" name="Stand. Genomic Sci.">
        <title>Genomic Encyclopedia of Bacterial and Archaeal Type Strains, Phase III: the genomes of soil and plant-associated and newly described type strains.</title>
        <authorList>
            <person name="Whitman W.B."/>
            <person name="Woyke T."/>
            <person name="Klenk H.P."/>
            <person name="Zhou Y."/>
            <person name="Lilburn T.G."/>
            <person name="Beck B.J."/>
            <person name="De Vos P."/>
            <person name="Vandamme P."/>
            <person name="Eisen J.A."/>
            <person name="Garrity G."/>
            <person name="Hugenholtz P."/>
            <person name="Kyrpides N.C."/>
        </authorList>
    </citation>
    <scope>NUCLEOTIDE SEQUENCE [LARGE SCALE GENOMIC DNA]</scope>
    <source>
        <strain evidence="3 4">CGMCC 1.5364</strain>
    </source>
</reference>
<dbReference type="PANTHER" id="PTHR34406:SF1">
    <property type="entry name" value="PROTEIN YCEI"/>
    <property type="match status" value="1"/>
</dbReference>
<dbReference type="SUPFAM" id="SSF101874">
    <property type="entry name" value="YceI-like"/>
    <property type="match status" value="1"/>
</dbReference>
<dbReference type="InterPro" id="IPR007372">
    <property type="entry name" value="Lipid/polyisoprenoid-bd_YceI"/>
</dbReference>
<dbReference type="InterPro" id="IPR036761">
    <property type="entry name" value="TTHA0802/YceI-like_sf"/>
</dbReference>
<dbReference type="SMART" id="SM00867">
    <property type="entry name" value="YceI"/>
    <property type="match status" value="1"/>
</dbReference>
<dbReference type="Pfam" id="PF04264">
    <property type="entry name" value="YceI"/>
    <property type="match status" value="1"/>
</dbReference>
<evidence type="ECO:0000259" key="2">
    <source>
        <dbReference type="SMART" id="SM00867"/>
    </source>
</evidence>
<organism evidence="3 4">
    <name type="scientific">Paracoccus sulfuroxidans</name>
    <dbReference type="NCBI Taxonomy" id="384678"/>
    <lineage>
        <taxon>Bacteria</taxon>
        <taxon>Pseudomonadati</taxon>
        <taxon>Pseudomonadota</taxon>
        <taxon>Alphaproteobacteria</taxon>
        <taxon>Rhodobacterales</taxon>
        <taxon>Paracoccaceae</taxon>
        <taxon>Paracoccus</taxon>
    </lineage>
</organism>
<dbReference type="Gene3D" id="2.40.128.110">
    <property type="entry name" value="Lipid/polyisoprenoid-binding, YceI-like"/>
    <property type="match status" value="1"/>
</dbReference>
<dbReference type="OrthoDB" id="9811006at2"/>
<name>A0A562NZ22_9RHOB</name>